<reference evidence="1 2" key="1">
    <citation type="journal article" date="2021" name="ACS Chem. Biol.">
        <title>Genomic-Led Discovery of a Novel Glycopeptide Antibiotic by Nonomuraea coxensis DSM 45129.</title>
        <authorList>
            <person name="Yushchuk O."/>
            <person name="Vior N.M."/>
            <person name="Andreo-Vidal A."/>
            <person name="Berini F."/>
            <person name="Ruckert C."/>
            <person name="Busche T."/>
            <person name="Binda E."/>
            <person name="Kalinowski J."/>
            <person name="Truman A.W."/>
            <person name="Marinelli F."/>
        </authorList>
    </citation>
    <scope>NUCLEOTIDE SEQUENCE [LARGE SCALE GENOMIC DNA]</scope>
    <source>
        <strain evidence="1 2">DSM 45129</strain>
    </source>
</reference>
<gene>
    <name evidence="1" type="ORF">Nocox_22065</name>
</gene>
<dbReference type="RefSeq" id="WP_084685823.1">
    <property type="nucleotide sequence ID" value="NZ_CP068985.1"/>
</dbReference>
<sequence>MSALTITLWDFTRYARTGPGEAFEDLDRAFTEAVALPLVFGEGGVGRTPLRATFELFAERR</sequence>
<evidence type="ECO:0000313" key="2">
    <source>
        <dbReference type="Proteomes" id="UP000824681"/>
    </source>
</evidence>
<name>A0ABX8U2P3_9ACTN</name>
<dbReference type="Proteomes" id="UP000824681">
    <property type="component" value="Chromosome"/>
</dbReference>
<dbReference type="EMBL" id="CP068985">
    <property type="protein sequence ID" value="QYC42017.1"/>
    <property type="molecule type" value="Genomic_DNA"/>
</dbReference>
<dbReference type="Gene3D" id="3.20.20.80">
    <property type="entry name" value="Glycosidases"/>
    <property type="match status" value="1"/>
</dbReference>
<accession>A0ABX8U2P3</accession>
<protein>
    <submittedName>
        <fullName evidence="1">Uncharacterized protein</fullName>
    </submittedName>
</protein>
<proteinExistence type="predicted"/>
<evidence type="ECO:0000313" key="1">
    <source>
        <dbReference type="EMBL" id="QYC42017.1"/>
    </source>
</evidence>
<organism evidence="1 2">
    <name type="scientific">Nonomuraea coxensis DSM 45129</name>
    <dbReference type="NCBI Taxonomy" id="1122611"/>
    <lineage>
        <taxon>Bacteria</taxon>
        <taxon>Bacillati</taxon>
        <taxon>Actinomycetota</taxon>
        <taxon>Actinomycetes</taxon>
        <taxon>Streptosporangiales</taxon>
        <taxon>Streptosporangiaceae</taxon>
        <taxon>Nonomuraea</taxon>
    </lineage>
</organism>
<keyword evidence="2" id="KW-1185">Reference proteome</keyword>